<evidence type="ECO:0000259" key="2">
    <source>
        <dbReference type="Pfam" id="PF25122"/>
    </source>
</evidence>
<dbReference type="EMBL" id="JAAGAX010000014">
    <property type="protein sequence ID" value="KAF2292248.1"/>
    <property type="molecule type" value="Genomic_DNA"/>
</dbReference>
<dbReference type="PANTHER" id="PTHR36308:SF1">
    <property type="entry name" value="DENTIN SIALOPHOSPHOPROTEIN-RELATED"/>
    <property type="match status" value="1"/>
</dbReference>
<dbReference type="InterPro" id="IPR056717">
    <property type="entry name" value="DUF7815"/>
</dbReference>
<feature type="compositionally biased region" description="Polar residues" evidence="1">
    <location>
        <begin position="229"/>
        <end position="239"/>
    </location>
</feature>
<sequence length="350" mass="38479">MALEIPYDQIRELQISLRKEAAVASYKPEDPQLPDLPLLQDAISDLDLSPPYVRCKHCQGRLLRGTNSVICVFCGRQQNNGVPPDPIKFTSTIGCRWFLQYLDLDGSELVARSIEANESNKGPNTPEIAFSLSDLLDLEIRWPSEPEEFESSVSENTPAQQLSTLSLAGVDLDNFFTEAKPSEEVPARPKEDGSGESFSGWEADFQSAGSGTQQQESKLSDPFVGSAGIGTQQQESQLSDPFVRSSLVDLSSHMDDVFVHAGKDLIDNKTNEYTTSASNMNDWLEGDLCSKSNTGVAVQDDQFEVSLNEKDHRTSGSTDNFSSLDIDWIPHTTNSGNMAADNRTVNEDDD</sequence>
<name>A0A6A6KWB0_HEVBR</name>
<protein>
    <recommendedName>
        <fullName evidence="2">DUF7815 domain-containing protein</fullName>
    </recommendedName>
</protein>
<dbReference type="PANTHER" id="PTHR36308">
    <property type="entry name" value="DENTIN SIALOPHOSPHOPROTEIN-RELATED"/>
    <property type="match status" value="1"/>
</dbReference>
<gene>
    <name evidence="3" type="ORF">GH714_018067</name>
</gene>
<feature type="domain" description="DUF7815" evidence="2">
    <location>
        <begin position="51"/>
        <end position="77"/>
    </location>
</feature>
<comment type="caution">
    <text evidence="3">The sequence shown here is derived from an EMBL/GenBank/DDBJ whole genome shotgun (WGS) entry which is preliminary data.</text>
</comment>
<keyword evidence="4" id="KW-1185">Reference proteome</keyword>
<evidence type="ECO:0000256" key="1">
    <source>
        <dbReference type="SAM" id="MobiDB-lite"/>
    </source>
</evidence>
<dbReference type="Pfam" id="PF25122">
    <property type="entry name" value="DUF7815"/>
    <property type="match status" value="1"/>
</dbReference>
<feature type="compositionally biased region" description="Polar residues" evidence="1">
    <location>
        <begin position="207"/>
        <end position="217"/>
    </location>
</feature>
<proteinExistence type="predicted"/>
<feature type="region of interest" description="Disordered" evidence="1">
    <location>
        <begin position="178"/>
        <end position="240"/>
    </location>
</feature>
<evidence type="ECO:0000313" key="4">
    <source>
        <dbReference type="Proteomes" id="UP000467840"/>
    </source>
</evidence>
<reference evidence="3 4" key="1">
    <citation type="journal article" date="2020" name="Mol. Plant">
        <title>The Chromosome-Based Rubber Tree Genome Provides New Insights into Spurge Genome Evolution and Rubber Biosynthesis.</title>
        <authorList>
            <person name="Liu J."/>
            <person name="Shi C."/>
            <person name="Shi C.C."/>
            <person name="Li W."/>
            <person name="Zhang Q.J."/>
            <person name="Zhang Y."/>
            <person name="Li K."/>
            <person name="Lu H.F."/>
            <person name="Shi C."/>
            <person name="Zhu S.T."/>
            <person name="Xiao Z.Y."/>
            <person name="Nan H."/>
            <person name="Yue Y."/>
            <person name="Zhu X.G."/>
            <person name="Wu Y."/>
            <person name="Hong X.N."/>
            <person name="Fan G.Y."/>
            <person name="Tong Y."/>
            <person name="Zhang D."/>
            <person name="Mao C.L."/>
            <person name="Liu Y.L."/>
            <person name="Hao S.J."/>
            <person name="Liu W.Q."/>
            <person name="Lv M.Q."/>
            <person name="Zhang H.B."/>
            <person name="Liu Y."/>
            <person name="Hu-Tang G.R."/>
            <person name="Wang J.P."/>
            <person name="Wang J.H."/>
            <person name="Sun Y.H."/>
            <person name="Ni S.B."/>
            <person name="Chen W.B."/>
            <person name="Zhang X.C."/>
            <person name="Jiao Y.N."/>
            <person name="Eichler E.E."/>
            <person name="Li G.H."/>
            <person name="Liu X."/>
            <person name="Gao L.Z."/>
        </authorList>
    </citation>
    <scope>NUCLEOTIDE SEQUENCE [LARGE SCALE GENOMIC DNA]</scope>
    <source>
        <strain evidence="4">cv. GT1</strain>
        <tissue evidence="3">Leaf</tissue>
    </source>
</reference>
<evidence type="ECO:0000313" key="3">
    <source>
        <dbReference type="EMBL" id="KAF2292248.1"/>
    </source>
</evidence>
<dbReference type="AlphaFoldDB" id="A0A6A6KWB0"/>
<feature type="compositionally biased region" description="Basic and acidic residues" evidence="1">
    <location>
        <begin position="180"/>
        <end position="193"/>
    </location>
</feature>
<organism evidence="3 4">
    <name type="scientific">Hevea brasiliensis</name>
    <name type="common">Para rubber tree</name>
    <name type="synonym">Siphonia brasiliensis</name>
    <dbReference type="NCBI Taxonomy" id="3981"/>
    <lineage>
        <taxon>Eukaryota</taxon>
        <taxon>Viridiplantae</taxon>
        <taxon>Streptophyta</taxon>
        <taxon>Embryophyta</taxon>
        <taxon>Tracheophyta</taxon>
        <taxon>Spermatophyta</taxon>
        <taxon>Magnoliopsida</taxon>
        <taxon>eudicotyledons</taxon>
        <taxon>Gunneridae</taxon>
        <taxon>Pentapetalae</taxon>
        <taxon>rosids</taxon>
        <taxon>fabids</taxon>
        <taxon>Malpighiales</taxon>
        <taxon>Euphorbiaceae</taxon>
        <taxon>Crotonoideae</taxon>
        <taxon>Micrandreae</taxon>
        <taxon>Hevea</taxon>
    </lineage>
</organism>
<dbReference type="Proteomes" id="UP000467840">
    <property type="component" value="Chromosome 13"/>
</dbReference>
<accession>A0A6A6KWB0</accession>